<feature type="transmembrane region" description="Helical" evidence="7">
    <location>
        <begin position="282"/>
        <end position="303"/>
    </location>
</feature>
<feature type="transmembrane region" description="Helical" evidence="7">
    <location>
        <begin position="91"/>
        <end position="111"/>
    </location>
</feature>
<dbReference type="CDD" id="cd06261">
    <property type="entry name" value="TM_PBP2"/>
    <property type="match status" value="1"/>
</dbReference>
<feature type="domain" description="ABC transmembrane type-1" evidence="8">
    <location>
        <begin position="87"/>
        <end position="303"/>
    </location>
</feature>
<keyword evidence="4 7" id="KW-0812">Transmembrane</keyword>
<evidence type="ECO:0000256" key="5">
    <source>
        <dbReference type="ARBA" id="ARBA00022989"/>
    </source>
</evidence>
<dbReference type="STRING" id="394503.Ccel_2456"/>
<gene>
    <name evidence="9" type="ordered locus">Ccel_2456</name>
</gene>
<feature type="transmembrane region" description="Helical" evidence="7">
    <location>
        <begin position="223"/>
        <end position="246"/>
    </location>
</feature>
<dbReference type="GO" id="GO:0055085">
    <property type="term" value="P:transmembrane transport"/>
    <property type="evidence" value="ECO:0007669"/>
    <property type="project" value="InterPro"/>
</dbReference>
<evidence type="ECO:0000256" key="6">
    <source>
        <dbReference type="ARBA" id="ARBA00023136"/>
    </source>
</evidence>
<dbReference type="SUPFAM" id="SSF161098">
    <property type="entry name" value="MetI-like"/>
    <property type="match status" value="1"/>
</dbReference>
<comment type="similarity">
    <text evidence="7">Belongs to the binding-protein-dependent transport system permease family.</text>
</comment>
<evidence type="ECO:0000256" key="7">
    <source>
        <dbReference type="RuleBase" id="RU363032"/>
    </source>
</evidence>
<evidence type="ECO:0000313" key="9">
    <source>
        <dbReference type="EMBL" id="ACL76785.1"/>
    </source>
</evidence>
<feature type="transmembrane region" description="Helical" evidence="7">
    <location>
        <begin position="123"/>
        <end position="146"/>
    </location>
</feature>
<evidence type="ECO:0000313" key="10">
    <source>
        <dbReference type="Proteomes" id="UP000001349"/>
    </source>
</evidence>
<keyword evidence="2 7" id="KW-0813">Transport</keyword>
<dbReference type="eggNOG" id="COG4209">
    <property type="taxonomic scope" value="Bacteria"/>
</dbReference>
<dbReference type="PANTHER" id="PTHR43227">
    <property type="entry name" value="BLL4140 PROTEIN"/>
    <property type="match status" value="1"/>
</dbReference>
<dbReference type="KEGG" id="cce:Ccel_2456"/>
<evidence type="ECO:0000256" key="1">
    <source>
        <dbReference type="ARBA" id="ARBA00004651"/>
    </source>
</evidence>
<keyword evidence="5 7" id="KW-1133">Transmembrane helix</keyword>
<reference evidence="9 10" key="1">
    <citation type="submission" date="2009-01" db="EMBL/GenBank/DDBJ databases">
        <title>Complete sequence of Clostridium cellulolyticum H10.</title>
        <authorList>
            <consortium name="US DOE Joint Genome Institute"/>
            <person name="Lucas S."/>
            <person name="Copeland A."/>
            <person name="Lapidus A."/>
            <person name="Glavina del Rio T."/>
            <person name="Dalin E."/>
            <person name="Tice H."/>
            <person name="Bruce D."/>
            <person name="Goodwin L."/>
            <person name="Pitluck S."/>
            <person name="Chertkov O."/>
            <person name="Saunders E."/>
            <person name="Brettin T."/>
            <person name="Detter J.C."/>
            <person name="Han C."/>
            <person name="Larimer F."/>
            <person name="Land M."/>
            <person name="Hauser L."/>
            <person name="Kyrpides N."/>
            <person name="Ivanova N."/>
            <person name="Zhou J."/>
            <person name="Richardson P."/>
        </authorList>
    </citation>
    <scope>NUCLEOTIDE SEQUENCE [LARGE SCALE GENOMIC DNA]</scope>
    <source>
        <strain evidence="10">ATCC 35319 / DSM 5812 / JCM 6584 / H10</strain>
    </source>
</reference>
<evidence type="ECO:0000259" key="8">
    <source>
        <dbReference type="PROSITE" id="PS50928"/>
    </source>
</evidence>
<dbReference type="InterPro" id="IPR050809">
    <property type="entry name" value="UgpAE/MalFG_permease"/>
</dbReference>
<dbReference type="HOGENOM" id="CLU_016047_0_1_9"/>
<protein>
    <submittedName>
        <fullName evidence="9">Binding-protein-dependent transport systems inner membrane component</fullName>
    </submittedName>
</protein>
<accession>B8I620</accession>
<feature type="transmembrane region" description="Helical" evidence="7">
    <location>
        <begin position="24"/>
        <end position="47"/>
    </location>
</feature>
<dbReference type="AlphaFoldDB" id="B8I620"/>
<dbReference type="Gene3D" id="1.10.3720.10">
    <property type="entry name" value="MetI-like"/>
    <property type="match status" value="1"/>
</dbReference>
<evidence type="ECO:0000256" key="2">
    <source>
        <dbReference type="ARBA" id="ARBA00022448"/>
    </source>
</evidence>
<dbReference type="Pfam" id="PF00528">
    <property type="entry name" value="BPD_transp_1"/>
    <property type="match status" value="1"/>
</dbReference>
<keyword evidence="3" id="KW-1003">Cell membrane</keyword>
<dbReference type="RefSeq" id="WP_015925874.1">
    <property type="nucleotide sequence ID" value="NC_011898.1"/>
</dbReference>
<organism evidence="9 10">
    <name type="scientific">Ruminiclostridium cellulolyticum (strain ATCC 35319 / DSM 5812 / JCM 6584 / H10)</name>
    <name type="common">Clostridium cellulolyticum</name>
    <dbReference type="NCBI Taxonomy" id="394503"/>
    <lineage>
        <taxon>Bacteria</taxon>
        <taxon>Bacillati</taxon>
        <taxon>Bacillota</taxon>
        <taxon>Clostridia</taxon>
        <taxon>Eubacteriales</taxon>
        <taxon>Oscillospiraceae</taxon>
        <taxon>Ruminiclostridium</taxon>
    </lineage>
</organism>
<dbReference type="InterPro" id="IPR000515">
    <property type="entry name" value="MetI-like"/>
</dbReference>
<evidence type="ECO:0000256" key="3">
    <source>
        <dbReference type="ARBA" id="ARBA00022475"/>
    </source>
</evidence>
<dbReference type="PANTHER" id="PTHR43227:SF11">
    <property type="entry name" value="BLL4140 PROTEIN"/>
    <property type="match status" value="1"/>
</dbReference>
<keyword evidence="10" id="KW-1185">Reference proteome</keyword>
<dbReference type="PROSITE" id="PS50928">
    <property type="entry name" value="ABC_TM1"/>
    <property type="match status" value="1"/>
</dbReference>
<dbReference type="OrthoDB" id="384651at2"/>
<proteinExistence type="inferred from homology"/>
<dbReference type="GO" id="GO:0005886">
    <property type="term" value="C:plasma membrane"/>
    <property type="evidence" value="ECO:0007669"/>
    <property type="project" value="UniProtKB-SubCell"/>
</dbReference>
<feature type="transmembrane region" description="Helical" evidence="7">
    <location>
        <begin position="183"/>
        <end position="203"/>
    </location>
</feature>
<dbReference type="InterPro" id="IPR035906">
    <property type="entry name" value="MetI-like_sf"/>
</dbReference>
<sequence length="316" mass="35814" precursor="true">MSSPANSTTCVKLKKNKHRDRFKLFFMALPFLILCFIFSYLPLYGWIYSLFDYRPPFKLYQCDFVGLKWITSIITNPAYRNAIGDVLRNTFAISGLNLLTSVLPLAFAVFLNEVKRGWFKRSVQILTTLPNFISWVLVYSVAFVFFSTGDGVVNKILINMDIISSPINFLASDDHTWLAMTLWSLWKTLGWSAIMYLAAIAGIDQELYEAAKVDGAGRFRMMWNITIPSLLPTFFVLLMLSVANFLNNGLDQYYVFQNAMNKAHIQVLDLYVYNIGVGSMNFPLATAVSMLKSIVSIVLLFTVNGVSKLLRGETIV</sequence>
<keyword evidence="6 7" id="KW-0472">Membrane</keyword>
<evidence type="ECO:0000256" key="4">
    <source>
        <dbReference type="ARBA" id="ARBA00022692"/>
    </source>
</evidence>
<dbReference type="EMBL" id="CP001348">
    <property type="protein sequence ID" value="ACL76785.1"/>
    <property type="molecule type" value="Genomic_DNA"/>
</dbReference>
<comment type="subcellular location">
    <subcellularLocation>
        <location evidence="1 7">Cell membrane</location>
        <topology evidence="1 7">Multi-pass membrane protein</topology>
    </subcellularLocation>
</comment>
<name>B8I620_RUMCH</name>
<dbReference type="Proteomes" id="UP000001349">
    <property type="component" value="Chromosome"/>
</dbReference>